<dbReference type="PANTHER" id="PTHR24637">
    <property type="entry name" value="COLLAGEN"/>
    <property type="match status" value="1"/>
</dbReference>
<evidence type="ECO:0000313" key="6">
    <source>
        <dbReference type="Proteomes" id="UP001620626"/>
    </source>
</evidence>
<gene>
    <name evidence="5" type="ORF">niasHT_038822</name>
</gene>
<sequence length="454" mass="45893">MWGRDEHLFAADIDPSPLITVRPQCLPPPAHFPPPFTANQNNRRFRFTDSPIAPLLVRMSVNKATVGAIALSGSTLLVCLFGIASIYSDIQAIWNELDMEMDQFKMQADDLWKDMLKMGAGTAANRARREAYGGYQASGSQPQPSPGALSSPQGVEVPPAVMPGFAPGVSPSVNSAFSPTAGSNNVFSPFAPTGINSINNGLPMPFGQSSDGPNGGGTFPGGFITPAGSGPGCKCKSRNTCPVGPAGPPGDIGPSGVPGIPGKDGIPGQAAEDSQNAPLKGCFNCPAGPTGTPGTAGRPGIRGMRGPKGYPGQPGRDGVPGLPGEQGQVGENGLDGRLGPTGFKGKDEEKQLGRKGPKGAPGEQGIEGPRGASGNVGPAGPPGLPGPMGAAGYQGTPGNEGEEGREGAQGRTGPDAAYCPCPNRYGHGGGGGGGVHGRSAGGNAGDRFHQRRRK</sequence>
<protein>
    <recommendedName>
        <fullName evidence="4">Nematode cuticle collagen N-terminal domain-containing protein</fullName>
    </recommendedName>
</protein>
<evidence type="ECO:0000256" key="1">
    <source>
        <dbReference type="ARBA" id="ARBA00022737"/>
    </source>
</evidence>
<keyword evidence="3" id="KW-0472">Membrane</keyword>
<organism evidence="5 6">
    <name type="scientific">Heterodera trifolii</name>
    <dbReference type="NCBI Taxonomy" id="157864"/>
    <lineage>
        <taxon>Eukaryota</taxon>
        <taxon>Metazoa</taxon>
        <taxon>Ecdysozoa</taxon>
        <taxon>Nematoda</taxon>
        <taxon>Chromadorea</taxon>
        <taxon>Rhabditida</taxon>
        <taxon>Tylenchina</taxon>
        <taxon>Tylenchomorpha</taxon>
        <taxon>Tylenchoidea</taxon>
        <taxon>Heteroderidae</taxon>
        <taxon>Heteroderinae</taxon>
        <taxon>Heterodera</taxon>
    </lineage>
</organism>
<feature type="transmembrane region" description="Helical" evidence="3">
    <location>
        <begin position="66"/>
        <end position="87"/>
    </location>
</feature>
<feature type="compositionally biased region" description="Low complexity" evidence="2">
    <location>
        <begin position="286"/>
        <end position="302"/>
    </location>
</feature>
<feature type="region of interest" description="Disordered" evidence="2">
    <location>
        <begin position="133"/>
        <end position="162"/>
    </location>
</feature>
<keyword evidence="1" id="KW-0677">Repeat</keyword>
<name>A0ABD2HVK8_9BILA</name>
<evidence type="ECO:0000313" key="5">
    <source>
        <dbReference type="EMBL" id="KAL3071754.1"/>
    </source>
</evidence>
<dbReference type="PANTHER" id="PTHR24637:SF428">
    <property type="entry name" value="SCAVENGER RECEPTOR CLASS A MEMBER 3"/>
    <property type="match status" value="1"/>
</dbReference>
<dbReference type="Pfam" id="PF01391">
    <property type="entry name" value="Collagen"/>
    <property type="match status" value="1"/>
</dbReference>
<feature type="compositionally biased region" description="Low complexity" evidence="2">
    <location>
        <begin position="387"/>
        <end position="399"/>
    </location>
</feature>
<evidence type="ECO:0000256" key="2">
    <source>
        <dbReference type="SAM" id="MobiDB-lite"/>
    </source>
</evidence>
<feature type="compositionally biased region" description="Polar residues" evidence="2">
    <location>
        <begin position="137"/>
        <end position="153"/>
    </location>
</feature>
<dbReference type="AlphaFoldDB" id="A0ABD2HVK8"/>
<dbReference type="InterPro" id="IPR002486">
    <property type="entry name" value="Col_cuticle_N"/>
</dbReference>
<feature type="domain" description="Nematode cuticle collagen N-terminal" evidence="4">
    <location>
        <begin position="65"/>
        <end position="115"/>
    </location>
</feature>
<feature type="region of interest" description="Disordered" evidence="2">
    <location>
        <begin position="257"/>
        <end position="454"/>
    </location>
</feature>
<reference evidence="5 6" key="1">
    <citation type="submission" date="2024-10" db="EMBL/GenBank/DDBJ databases">
        <authorList>
            <person name="Kim D."/>
        </authorList>
    </citation>
    <scope>NUCLEOTIDE SEQUENCE [LARGE SCALE GENOMIC DNA]</scope>
    <source>
        <strain evidence="5">BH-2024</strain>
    </source>
</reference>
<proteinExistence type="predicted"/>
<dbReference type="Pfam" id="PF01484">
    <property type="entry name" value="Col_cuticle_N"/>
    <property type="match status" value="1"/>
</dbReference>
<keyword evidence="6" id="KW-1185">Reference proteome</keyword>
<keyword evidence="3" id="KW-1133">Transmembrane helix</keyword>
<dbReference type="EMBL" id="JBICBT010001356">
    <property type="protein sequence ID" value="KAL3071754.1"/>
    <property type="molecule type" value="Genomic_DNA"/>
</dbReference>
<dbReference type="InterPro" id="IPR008160">
    <property type="entry name" value="Collagen"/>
</dbReference>
<evidence type="ECO:0000259" key="4">
    <source>
        <dbReference type="SMART" id="SM01088"/>
    </source>
</evidence>
<dbReference type="SMART" id="SM01088">
    <property type="entry name" value="Col_cuticle_N"/>
    <property type="match status" value="1"/>
</dbReference>
<feature type="compositionally biased region" description="Gly residues" evidence="2">
    <location>
        <begin position="426"/>
        <end position="444"/>
    </location>
</feature>
<comment type="caution">
    <text evidence="5">The sequence shown here is derived from an EMBL/GenBank/DDBJ whole genome shotgun (WGS) entry which is preliminary data.</text>
</comment>
<evidence type="ECO:0000256" key="3">
    <source>
        <dbReference type="SAM" id="Phobius"/>
    </source>
</evidence>
<keyword evidence="3" id="KW-0812">Transmembrane</keyword>
<dbReference type="Proteomes" id="UP001620626">
    <property type="component" value="Unassembled WGS sequence"/>
</dbReference>
<accession>A0ABD2HVK8</accession>